<dbReference type="GO" id="GO:0097367">
    <property type="term" value="F:carbohydrate derivative binding"/>
    <property type="evidence" value="ECO:0007669"/>
    <property type="project" value="InterPro"/>
</dbReference>
<feature type="region of interest" description="Disordered" evidence="1">
    <location>
        <begin position="370"/>
        <end position="410"/>
    </location>
</feature>
<keyword evidence="3" id="KW-1185">Reference proteome</keyword>
<dbReference type="Proteomes" id="UP000460221">
    <property type="component" value="Unassembled WGS sequence"/>
</dbReference>
<evidence type="ECO:0000313" key="3">
    <source>
        <dbReference type="Proteomes" id="UP000460221"/>
    </source>
</evidence>
<dbReference type="AlphaFoldDB" id="A0A7K1FMU3"/>
<proteinExistence type="predicted"/>
<name>A0A7K1FMU3_9ACTN</name>
<accession>A0A7K1FMU3</accession>
<reference evidence="2 3" key="1">
    <citation type="submission" date="2019-11" db="EMBL/GenBank/DDBJ databases">
        <authorList>
            <person name="Jiang L.-Q."/>
        </authorList>
    </citation>
    <scope>NUCLEOTIDE SEQUENCE [LARGE SCALE GENOMIC DNA]</scope>
    <source>
        <strain evidence="2 3">YIM 132087</strain>
    </source>
</reference>
<dbReference type="SUPFAM" id="SSF53697">
    <property type="entry name" value="SIS domain"/>
    <property type="match status" value="1"/>
</dbReference>
<dbReference type="RefSeq" id="WP_154768125.1">
    <property type="nucleotide sequence ID" value="NZ_WLYK01000002.1"/>
</dbReference>
<dbReference type="EMBL" id="WLYK01000002">
    <property type="protein sequence ID" value="MTD14094.1"/>
    <property type="molecule type" value="Genomic_DNA"/>
</dbReference>
<comment type="caution">
    <text evidence="2">The sequence shown here is derived from an EMBL/GenBank/DDBJ whole genome shotgun (WGS) entry which is preliminary data.</text>
</comment>
<dbReference type="GO" id="GO:1901135">
    <property type="term" value="P:carbohydrate derivative metabolic process"/>
    <property type="evidence" value="ECO:0007669"/>
    <property type="project" value="InterPro"/>
</dbReference>
<evidence type="ECO:0008006" key="4">
    <source>
        <dbReference type="Google" id="ProtNLM"/>
    </source>
</evidence>
<sequence>MSGPGLSALRDPEALQQADHGRLLAALGYAGAQVRVVSGQRDRLPTVDRPRSLVVIGPSAPIDVALLSAVLGPAPAPVVAAADLPAWVGALDVVVVLAGSVDDARSAAAGAVALRRGATTVVRAAAEGPVADATRPALLPSELALPELLAAPSRWALLAAVAAAAGLGAQPDLDALADLLDAGAPALHPSAESFLNPAANLAEHLGGGTPLLVGADAAADALLAHGAAVLTGLAGIVGGVLPSARAVGRPPVLARIGSERDIFADPFDDDAAQRVQPVLVSTADPTGPDRAAAALVSGLRRAVPSAYHLDGWATAQAVPDGTVLPPAGQGFAEAAPPRTAGPEDPWARVFTAGRVLDATAAYLAVATGAPWPDDHPAGLGRSAGTRWDLRPVPAPADPDGSTRESDQTWM</sequence>
<feature type="compositionally biased region" description="Basic and acidic residues" evidence="1">
    <location>
        <begin position="400"/>
        <end position="410"/>
    </location>
</feature>
<organism evidence="2 3">
    <name type="scientific">Nakamurella alba</name>
    <dbReference type="NCBI Taxonomy" id="2665158"/>
    <lineage>
        <taxon>Bacteria</taxon>
        <taxon>Bacillati</taxon>
        <taxon>Actinomycetota</taxon>
        <taxon>Actinomycetes</taxon>
        <taxon>Nakamurellales</taxon>
        <taxon>Nakamurellaceae</taxon>
        <taxon>Nakamurella</taxon>
    </lineage>
</organism>
<evidence type="ECO:0000256" key="1">
    <source>
        <dbReference type="SAM" id="MobiDB-lite"/>
    </source>
</evidence>
<protein>
    <recommendedName>
        <fullName evidence="4">Glucose-6-phosphate isomerase</fullName>
    </recommendedName>
</protein>
<evidence type="ECO:0000313" key="2">
    <source>
        <dbReference type="EMBL" id="MTD14094.1"/>
    </source>
</evidence>
<gene>
    <name evidence="2" type="ORF">GIS00_09065</name>
</gene>
<dbReference type="InterPro" id="IPR046348">
    <property type="entry name" value="SIS_dom_sf"/>
</dbReference>